<dbReference type="InterPro" id="IPR029063">
    <property type="entry name" value="SAM-dependent_MTases_sf"/>
</dbReference>
<keyword evidence="2" id="KW-1185">Reference proteome</keyword>
<dbReference type="EMBL" id="BDIP01003930">
    <property type="protein sequence ID" value="GIQ88294.1"/>
    <property type="molecule type" value="Genomic_DNA"/>
</dbReference>
<name>A0A9K3D6N6_9EUKA</name>
<evidence type="ECO:0000313" key="2">
    <source>
        <dbReference type="Proteomes" id="UP000265618"/>
    </source>
</evidence>
<comment type="caution">
    <text evidence="1">The sequence shown here is derived from an EMBL/GenBank/DDBJ whole genome shotgun (WGS) entry which is preliminary data.</text>
</comment>
<accession>A0A9K3D6N6</accession>
<evidence type="ECO:0000313" key="1">
    <source>
        <dbReference type="EMBL" id="GIQ88294.1"/>
    </source>
</evidence>
<sequence>MYAPFPTHESLLEHLVADRLLKRHAWAGELLGEHLRGKAGARFLDVGSGSGFMLEFMARAFPGTDV</sequence>
<reference evidence="1 2" key="1">
    <citation type="journal article" date="2018" name="PLoS ONE">
        <title>The draft genome of Kipferlia bialata reveals reductive genome evolution in fornicate parasites.</title>
        <authorList>
            <person name="Tanifuji G."/>
            <person name="Takabayashi S."/>
            <person name="Kume K."/>
            <person name="Takagi M."/>
            <person name="Nakayama T."/>
            <person name="Kamikawa R."/>
            <person name="Inagaki Y."/>
            <person name="Hashimoto T."/>
        </authorList>
    </citation>
    <scope>NUCLEOTIDE SEQUENCE [LARGE SCALE GENOMIC DNA]</scope>
    <source>
        <strain evidence="1">NY0173</strain>
    </source>
</reference>
<dbReference type="AlphaFoldDB" id="A0A9K3D6N6"/>
<dbReference type="Proteomes" id="UP000265618">
    <property type="component" value="Unassembled WGS sequence"/>
</dbReference>
<protein>
    <submittedName>
        <fullName evidence="1">Uncharacterized protein</fullName>
    </submittedName>
</protein>
<gene>
    <name evidence="1" type="ORF">KIPB_010510</name>
</gene>
<feature type="non-terminal residue" evidence="1">
    <location>
        <position position="66"/>
    </location>
</feature>
<dbReference type="SUPFAM" id="SSF53335">
    <property type="entry name" value="S-adenosyl-L-methionine-dependent methyltransferases"/>
    <property type="match status" value="1"/>
</dbReference>
<organism evidence="1 2">
    <name type="scientific">Kipferlia bialata</name>
    <dbReference type="NCBI Taxonomy" id="797122"/>
    <lineage>
        <taxon>Eukaryota</taxon>
        <taxon>Metamonada</taxon>
        <taxon>Carpediemonas-like organisms</taxon>
        <taxon>Kipferlia</taxon>
    </lineage>
</organism>
<proteinExistence type="predicted"/>
<dbReference type="Gene3D" id="3.40.50.150">
    <property type="entry name" value="Vaccinia Virus protein VP39"/>
    <property type="match status" value="1"/>
</dbReference>